<accession>A0A2I0KX28</accession>
<sequence>NSVSTKPSHSRTVHNIDLVNKPQIWPPPGMMELEMKAPPPVNNRLHGTSIRSPCTVTFMPIACRDLMPATRTMGSPYTSLVLVSKNLAPTRLASPSMFSVPTTLVL</sequence>
<evidence type="ECO:0000313" key="1">
    <source>
        <dbReference type="EMBL" id="PKI73008.1"/>
    </source>
</evidence>
<dbReference type="AlphaFoldDB" id="A0A2I0KX28"/>
<name>A0A2I0KX28_PUNGR</name>
<reference evidence="1 2" key="1">
    <citation type="submission" date="2017-11" db="EMBL/GenBank/DDBJ databases">
        <title>De-novo sequencing of pomegranate (Punica granatum L.) genome.</title>
        <authorList>
            <person name="Akparov Z."/>
            <person name="Amiraslanov A."/>
            <person name="Hajiyeva S."/>
            <person name="Abbasov M."/>
            <person name="Kaur K."/>
            <person name="Hamwieh A."/>
            <person name="Solovyev V."/>
            <person name="Salamov A."/>
            <person name="Braich B."/>
            <person name="Kosarev P."/>
            <person name="Mahmoud A."/>
            <person name="Hajiyev E."/>
            <person name="Babayeva S."/>
            <person name="Izzatullayeva V."/>
            <person name="Mammadov A."/>
            <person name="Mammadov A."/>
            <person name="Sharifova S."/>
            <person name="Ojaghi J."/>
            <person name="Eynullazada K."/>
            <person name="Bayramov B."/>
            <person name="Abdulazimova A."/>
            <person name="Shahmuradov I."/>
        </authorList>
    </citation>
    <scope>NUCLEOTIDE SEQUENCE [LARGE SCALE GENOMIC DNA]</scope>
    <source>
        <strain evidence="2">cv. AG2017</strain>
        <tissue evidence="1">Leaf</tissue>
    </source>
</reference>
<organism evidence="1 2">
    <name type="scientific">Punica granatum</name>
    <name type="common">Pomegranate</name>
    <dbReference type="NCBI Taxonomy" id="22663"/>
    <lineage>
        <taxon>Eukaryota</taxon>
        <taxon>Viridiplantae</taxon>
        <taxon>Streptophyta</taxon>
        <taxon>Embryophyta</taxon>
        <taxon>Tracheophyta</taxon>
        <taxon>Spermatophyta</taxon>
        <taxon>Magnoliopsida</taxon>
        <taxon>eudicotyledons</taxon>
        <taxon>Gunneridae</taxon>
        <taxon>Pentapetalae</taxon>
        <taxon>rosids</taxon>
        <taxon>malvids</taxon>
        <taxon>Myrtales</taxon>
        <taxon>Lythraceae</taxon>
        <taxon>Punica</taxon>
    </lineage>
</organism>
<proteinExistence type="predicted"/>
<feature type="non-terminal residue" evidence="1">
    <location>
        <position position="1"/>
    </location>
</feature>
<protein>
    <submittedName>
        <fullName evidence="1">Uncharacterized protein</fullName>
    </submittedName>
</protein>
<comment type="caution">
    <text evidence="1">The sequence shown here is derived from an EMBL/GenBank/DDBJ whole genome shotgun (WGS) entry which is preliminary data.</text>
</comment>
<dbReference type="EMBL" id="PGOL01000303">
    <property type="protein sequence ID" value="PKI73008.1"/>
    <property type="molecule type" value="Genomic_DNA"/>
</dbReference>
<keyword evidence="2" id="KW-1185">Reference proteome</keyword>
<gene>
    <name evidence="1" type="ORF">CRG98_006611</name>
</gene>
<dbReference type="Proteomes" id="UP000233551">
    <property type="component" value="Unassembled WGS sequence"/>
</dbReference>
<evidence type="ECO:0000313" key="2">
    <source>
        <dbReference type="Proteomes" id="UP000233551"/>
    </source>
</evidence>